<dbReference type="Gene3D" id="2.60.40.10">
    <property type="entry name" value="Immunoglobulins"/>
    <property type="match status" value="1"/>
</dbReference>
<evidence type="ECO:0000313" key="5">
    <source>
        <dbReference type="EMBL" id="NGO40575.1"/>
    </source>
</evidence>
<dbReference type="GO" id="GO:0098609">
    <property type="term" value="P:cell-cell adhesion"/>
    <property type="evidence" value="ECO:0007669"/>
    <property type="project" value="TreeGrafter"/>
</dbReference>
<dbReference type="InterPro" id="IPR003599">
    <property type="entry name" value="Ig_sub"/>
</dbReference>
<keyword evidence="6" id="KW-1185">Reference proteome</keyword>
<sequence>MKRSPQYTALILAGITWLVASPMAPAQITVKVDSTKNWLGWMNVFNMDNSYAFGQAWAPADLRAAFEPARSNATRVVLRINTNTFNTDGYWNLPDGTPNKLLEANFYVDVGTQYGGQDVTFTGFVESNSLPAGWTAVAVIKEFAPGYAYLGDTRAELYEGWQFSVTRYIRPGNITQYGFLLYGPNAAPGSPEAGAGVSIVVDNEDPSITAEPQPQRVLIGSTARFSVTAVSSSPLSYQWNRDGVPLSEGGRFQGVRTATLTIVNAQPEDAGLYNVTVSSAAGSKDSQPARLRVLAPAEYANWLDNPGFELDVELPTRVPPPWFNFSGAALASTNDFYGNQWDYPVQAREGTNVVRIYNAGEWNGVFQDQPAAPGDIFTADGWFWLSSADALEGNTSLQIEVQFRAGPTPLAMWVSSPVTPDSPKDQWLFLEVTNGVPAGWTQISTENARYLVAPPGTETVRFQLTLHNQGGGTGNVYADALRLMKKERVRITARRVGNQVELSWPTQGATQYQIIATEDLGQPAWTPVGEPLEGDGSVRTVTVPLGSQPRFFMVLTL</sequence>
<dbReference type="InterPro" id="IPR007110">
    <property type="entry name" value="Ig-like_dom"/>
</dbReference>
<dbReference type="EMBL" id="JAAKYA010000096">
    <property type="protein sequence ID" value="NGO40575.1"/>
    <property type="molecule type" value="Genomic_DNA"/>
</dbReference>
<dbReference type="RefSeq" id="WP_165109303.1">
    <property type="nucleotide sequence ID" value="NZ_JAAKYA010000096.1"/>
</dbReference>
<evidence type="ECO:0000259" key="4">
    <source>
        <dbReference type="PROSITE" id="PS50835"/>
    </source>
</evidence>
<organism evidence="5 6">
    <name type="scientific">Limisphaera ngatamarikiensis</name>
    <dbReference type="NCBI Taxonomy" id="1324935"/>
    <lineage>
        <taxon>Bacteria</taxon>
        <taxon>Pseudomonadati</taxon>
        <taxon>Verrucomicrobiota</taxon>
        <taxon>Verrucomicrobiia</taxon>
        <taxon>Limisphaerales</taxon>
        <taxon>Limisphaeraceae</taxon>
        <taxon>Limisphaera</taxon>
    </lineage>
</organism>
<dbReference type="CDD" id="cd00096">
    <property type="entry name" value="Ig"/>
    <property type="match status" value="1"/>
</dbReference>
<proteinExistence type="predicted"/>
<dbReference type="Proteomes" id="UP000477311">
    <property type="component" value="Unassembled WGS sequence"/>
</dbReference>
<keyword evidence="2" id="KW-1015">Disulfide bond</keyword>
<keyword evidence="3" id="KW-0732">Signal</keyword>
<comment type="caution">
    <text evidence="5">The sequence shown here is derived from an EMBL/GenBank/DDBJ whole genome shotgun (WGS) entry which is preliminary data.</text>
</comment>
<name>A0A6M1RVJ0_9BACT</name>
<dbReference type="Gene3D" id="2.60.120.260">
    <property type="entry name" value="Galactose-binding domain-like"/>
    <property type="match status" value="1"/>
</dbReference>
<keyword evidence="1" id="KW-0677">Repeat</keyword>
<feature type="signal peptide" evidence="3">
    <location>
        <begin position="1"/>
        <end position="26"/>
    </location>
</feature>
<gene>
    <name evidence="5" type="ORF">G4L39_14395</name>
</gene>
<dbReference type="PANTHER" id="PTHR44170:SF6">
    <property type="entry name" value="CONTACTIN"/>
    <property type="match status" value="1"/>
</dbReference>
<dbReference type="PROSITE" id="PS50835">
    <property type="entry name" value="IG_LIKE"/>
    <property type="match status" value="1"/>
</dbReference>
<dbReference type="Pfam" id="PF07679">
    <property type="entry name" value="I-set"/>
    <property type="match status" value="1"/>
</dbReference>
<dbReference type="PANTHER" id="PTHR44170">
    <property type="entry name" value="PROTEIN SIDEKICK"/>
    <property type="match status" value="1"/>
</dbReference>
<evidence type="ECO:0000256" key="2">
    <source>
        <dbReference type="ARBA" id="ARBA00023157"/>
    </source>
</evidence>
<dbReference type="InterPro" id="IPR036179">
    <property type="entry name" value="Ig-like_dom_sf"/>
</dbReference>
<evidence type="ECO:0000256" key="1">
    <source>
        <dbReference type="ARBA" id="ARBA00022737"/>
    </source>
</evidence>
<dbReference type="InterPro" id="IPR013783">
    <property type="entry name" value="Ig-like_fold"/>
</dbReference>
<feature type="chain" id="PRO_5026926730" description="Ig-like domain-containing protein" evidence="3">
    <location>
        <begin position="27"/>
        <end position="557"/>
    </location>
</feature>
<protein>
    <recommendedName>
        <fullName evidence="4">Ig-like domain-containing protein</fullName>
    </recommendedName>
</protein>
<dbReference type="InterPro" id="IPR013098">
    <property type="entry name" value="Ig_I-set"/>
</dbReference>
<evidence type="ECO:0000256" key="3">
    <source>
        <dbReference type="SAM" id="SignalP"/>
    </source>
</evidence>
<accession>A0A6M1RVJ0</accession>
<dbReference type="GO" id="GO:0016020">
    <property type="term" value="C:membrane"/>
    <property type="evidence" value="ECO:0007669"/>
    <property type="project" value="UniProtKB-SubCell"/>
</dbReference>
<feature type="domain" description="Ig-like" evidence="4">
    <location>
        <begin position="206"/>
        <end position="292"/>
    </location>
</feature>
<dbReference type="SMART" id="SM00409">
    <property type="entry name" value="IG"/>
    <property type="match status" value="1"/>
</dbReference>
<evidence type="ECO:0000313" key="6">
    <source>
        <dbReference type="Proteomes" id="UP000477311"/>
    </source>
</evidence>
<dbReference type="SUPFAM" id="SSF48726">
    <property type="entry name" value="Immunoglobulin"/>
    <property type="match status" value="1"/>
</dbReference>
<reference evidence="5 6" key="1">
    <citation type="submission" date="2020-02" db="EMBL/GenBank/DDBJ databases">
        <title>Draft genome sequence of Limisphaera ngatamarikiensis NGM72.4T, a thermophilic Verrucomicrobia grouped in subdivision 3.</title>
        <authorList>
            <person name="Carere C.R."/>
            <person name="Steen J."/>
            <person name="Hugenholtz P."/>
            <person name="Stott M.B."/>
        </authorList>
    </citation>
    <scope>NUCLEOTIDE SEQUENCE [LARGE SCALE GENOMIC DNA]</scope>
    <source>
        <strain evidence="5 6">NGM72.4</strain>
    </source>
</reference>
<dbReference type="AlphaFoldDB" id="A0A6M1RVJ0"/>